<protein>
    <recommendedName>
        <fullName evidence="1">Cytidyltransferase-like domain-containing protein</fullName>
    </recommendedName>
</protein>
<dbReference type="NCBIfam" id="TIGR00125">
    <property type="entry name" value="cyt_tran_rel"/>
    <property type="match status" value="1"/>
</dbReference>
<dbReference type="PANTHER" id="PTHR37512:SF1">
    <property type="entry name" value="NADR_TTD14 AAA DOMAIN-CONTAINING PROTEIN"/>
    <property type="match status" value="1"/>
</dbReference>
<reference evidence="3" key="1">
    <citation type="submission" date="2016-02" db="EMBL/GenBank/DDBJ databases">
        <authorList>
            <person name="Schultz-Johansen M."/>
            <person name="Glaring M.A."/>
            <person name="Bech P.K."/>
            <person name="Stougaard P."/>
        </authorList>
    </citation>
    <scope>NUCLEOTIDE SEQUENCE [LARGE SCALE GENOMIC DNA]</scope>
    <source>
        <strain evidence="3">S66</strain>
    </source>
</reference>
<dbReference type="PANTHER" id="PTHR37512">
    <property type="entry name" value="TRIFUNCTIONAL NAD BIOSYNTHESIS/REGULATOR PROTEIN NADR"/>
    <property type="match status" value="1"/>
</dbReference>
<dbReference type="InterPro" id="IPR004821">
    <property type="entry name" value="Cyt_trans-like"/>
</dbReference>
<dbReference type="STRING" id="1799789.AX660_18280"/>
<dbReference type="InterPro" id="IPR052735">
    <property type="entry name" value="NAD_biosynth-regulator"/>
</dbReference>
<dbReference type="Proteomes" id="UP000070299">
    <property type="component" value="Unassembled WGS sequence"/>
</dbReference>
<dbReference type="AlphaFoldDB" id="A0A135ZZE0"/>
<evidence type="ECO:0000313" key="2">
    <source>
        <dbReference type="EMBL" id="KXI28317.1"/>
    </source>
</evidence>
<proteinExistence type="predicted"/>
<comment type="caution">
    <text evidence="2">The sequence shown here is derived from an EMBL/GenBank/DDBJ whole genome shotgun (WGS) entry which is preliminary data.</text>
</comment>
<keyword evidence="3" id="KW-1185">Reference proteome</keyword>
<dbReference type="GO" id="GO:0003824">
    <property type="term" value="F:catalytic activity"/>
    <property type="evidence" value="ECO:0007669"/>
    <property type="project" value="InterPro"/>
</dbReference>
<sequence>MPVLGLTLGKFAPLHLGHQFLIDSALQQVDQLVILIYDCDELPHISLQQRANWIKQLYPKTQVLQAFDGPKQTGYSPEIIAQHNHYLQMRLQDYCFDYFFSSEPYGQHVSEALSCIDVRVDEARSSVPISATLIRQNPTRYQEFLSPIVFNDLMAAHTMLF</sequence>
<evidence type="ECO:0000313" key="3">
    <source>
        <dbReference type="Proteomes" id="UP000070299"/>
    </source>
</evidence>
<dbReference type="Pfam" id="PF01467">
    <property type="entry name" value="CTP_transf_like"/>
    <property type="match status" value="1"/>
</dbReference>
<dbReference type="InterPro" id="IPR014729">
    <property type="entry name" value="Rossmann-like_a/b/a_fold"/>
</dbReference>
<name>A0A135ZZE0_9ALTE</name>
<dbReference type="EMBL" id="LSNE01000007">
    <property type="protein sequence ID" value="KXI28317.1"/>
    <property type="molecule type" value="Genomic_DNA"/>
</dbReference>
<dbReference type="Gene3D" id="3.40.50.620">
    <property type="entry name" value="HUPs"/>
    <property type="match status" value="1"/>
</dbReference>
<evidence type="ECO:0000259" key="1">
    <source>
        <dbReference type="Pfam" id="PF01467"/>
    </source>
</evidence>
<dbReference type="SUPFAM" id="SSF52374">
    <property type="entry name" value="Nucleotidylyl transferase"/>
    <property type="match status" value="1"/>
</dbReference>
<organism evidence="2 3">
    <name type="scientific">Paraglaciecola hydrolytica</name>
    <dbReference type="NCBI Taxonomy" id="1799789"/>
    <lineage>
        <taxon>Bacteria</taxon>
        <taxon>Pseudomonadati</taxon>
        <taxon>Pseudomonadota</taxon>
        <taxon>Gammaproteobacteria</taxon>
        <taxon>Alteromonadales</taxon>
        <taxon>Alteromonadaceae</taxon>
        <taxon>Paraglaciecola</taxon>
    </lineage>
</organism>
<feature type="domain" description="Cytidyltransferase-like" evidence="1">
    <location>
        <begin position="7"/>
        <end position="136"/>
    </location>
</feature>
<gene>
    <name evidence="2" type="ORF">AX660_18280</name>
</gene>
<accession>A0A135ZZE0</accession>